<evidence type="ECO:0000313" key="3">
    <source>
        <dbReference type="Proteomes" id="UP000006339"/>
    </source>
</evidence>
<feature type="chain" id="PRO_5032502409" evidence="1">
    <location>
        <begin position="25"/>
        <end position="224"/>
    </location>
</feature>
<dbReference type="PROSITE" id="PS51257">
    <property type="entry name" value="PROKAR_LIPOPROTEIN"/>
    <property type="match status" value="1"/>
</dbReference>
<dbReference type="AlphaFoldDB" id="A0A828XX72"/>
<organism evidence="2 3">
    <name type="scientific">Leptospira kirschneri str. 200802841</name>
    <dbReference type="NCBI Taxonomy" id="1193047"/>
    <lineage>
        <taxon>Bacteria</taxon>
        <taxon>Pseudomonadati</taxon>
        <taxon>Spirochaetota</taxon>
        <taxon>Spirochaetia</taxon>
        <taxon>Leptospirales</taxon>
        <taxon>Leptospiraceae</taxon>
        <taxon>Leptospira</taxon>
    </lineage>
</organism>
<evidence type="ECO:0000256" key="1">
    <source>
        <dbReference type="SAM" id="SignalP"/>
    </source>
</evidence>
<keyword evidence="2" id="KW-0449">Lipoprotein</keyword>
<name>A0A828XX72_9LEPT</name>
<feature type="signal peptide" evidence="1">
    <location>
        <begin position="1"/>
        <end position="24"/>
    </location>
</feature>
<reference evidence="2" key="1">
    <citation type="submission" date="2012-10" db="EMBL/GenBank/DDBJ databases">
        <authorList>
            <person name="Harkins D.M."/>
            <person name="Durkin A.S."/>
            <person name="Brinkac L.M."/>
            <person name="Selengut J.D."/>
            <person name="Sanka R."/>
            <person name="DePew J."/>
            <person name="Purushe J."/>
            <person name="Picardeau M."/>
            <person name="Werts C."/>
            <person name="Goarant C."/>
            <person name="Vinetz J.M."/>
            <person name="Sutton G.G."/>
            <person name="Nelson W.C."/>
            <person name="Fouts D.E."/>
        </authorList>
    </citation>
    <scope>NUCLEOTIDE SEQUENCE [LARGE SCALE GENOMIC DNA]</scope>
    <source>
        <strain evidence="2">200802841</strain>
    </source>
</reference>
<sequence length="224" mass="26193">MANMKKLKFIILLFCLVVLFSCSPKEEQFTEGVKYLGGLNPKGEEEFKKIGLNARDIAKERLMKELLKFKEAIEAKNYHRVTHLSTSRISQSIQRAYNIPSEYDAMEAWVKSFETGKAWCEYDLLFKDKIVSYEIEPLQASEYNDFDGKSSKRMTFYVYLRKEGQTGKLTLENSHVLVFEGKHYRTDQWGRFSIDAFLNHCPILSPEEEERAKEFESSHPDESR</sequence>
<dbReference type="Proteomes" id="UP000006339">
    <property type="component" value="Unassembled WGS sequence"/>
</dbReference>
<proteinExistence type="predicted"/>
<gene>
    <name evidence="2" type="ORF">LEP1GSC131_1011</name>
</gene>
<accession>A0A828XX72</accession>
<evidence type="ECO:0000313" key="2">
    <source>
        <dbReference type="EMBL" id="EKO49798.1"/>
    </source>
</evidence>
<keyword evidence="3" id="KW-1185">Reference proteome</keyword>
<comment type="caution">
    <text evidence="2">The sequence shown here is derived from an EMBL/GenBank/DDBJ whole genome shotgun (WGS) entry which is preliminary data.</text>
</comment>
<protein>
    <submittedName>
        <fullName evidence="2">Lipoprotein</fullName>
    </submittedName>
</protein>
<keyword evidence="1" id="KW-0732">Signal</keyword>
<dbReference type="EMBL" id="AKWH02000076">
    <property type="protein sequence ID" value="EKO49798.1"/>
    <property type="molecule type" value="Genomic_DNA"/>
</dbReference>
<dbReference type="NCBIfam" id="NF047471">
    <property type="entry name" value="LamininBindLsa27"/>
    <property type="match status" value="1"/>
</dbReference>